<feature type="domain" description="DUF6602" evidence="1">
    <location>
        <begin position="25"/>
        <end position="126"/>
    </location>
</feature>
<evidence type="ECO:0000313" key="4">
    <source>
        <dbReference type="Proteomes" id="UP000188532"/>
    </source>
</evidence>
<dbReference type="CDD" id="cd21173">
    <property type="entry name" value="NucC-like"/>
    <property type="match status" value="1"/>
</dbReference>
<protein>
    <recommendedName>
        <fullName evidence="1">DUF6602 domain-containing protein</fullName>
    </recommendedName>
</protein>
<name>A0A1V3WW94_MYCKA</name>
<evidence type="ECO:0000259" key="1">
    <source>
        <dbReference type="Pfam" id="PF20247"/>
    </source>
</evidence>
<accession>A0A1V3WW94</accession>
<comment type="caution">
    <text evidence="2">The sequence shown here is derived from an EMBL/GenBank/DDBJ whole genome shotgun (WGS) entry which is preliminary data.</text>
</comment>
<dbReference type="Proteomes" id="UP000189229">
    <property type="component" value="Unassembled WGS sequence"/>
</dbReference>
<organism evidence="2 5">
    <name type="scientific">Mycobacterium kansasii</name>
    <dbReference type="NCBI Taxonomy" id="1768"/>
    <lineage>
        <taxon>Bacteria</taxon>
        <taxon>Bacillati</taxon>
        <taxon>Actinomycetota</taxon>
        <taxon>Actinomycetes</taxon>
        <taxon>Mycobacteriales</taxon>
        <taxon>Mycobacteriaceae</taxon>
        <taxon>Mycobacterium</taxon>
    </lineage>
</organism>
<proteinExistence type="predicted"/>
<reference evidence="4 5" key="1">
    <citation type="submission" date="2017-02" db="EMBL/GenBank/DDBJ databases">
        <title>Complete genome sequences of Mycobacterium kansasii strains isolated from rhesus macaques.</title>
        <authorList>
            <person name="Panda A."/>
            <person name="Nagaraj S."/>
            <person name="Zhao X."/>
            <person name="Tettelin H."/>
            <person name="Detolla L.J."/>
        </authorList>
    </citation>
    <scope>NUCLEOTIDE SEQUENCE [LARGE SCALE GENOMIC DNA]</scope>
    <source>
        <strain evidence="3 4">11-3469</strain>
        <strain evidence="2 5">11-3813</strain>
    </source>
</reference>
<dbReference type="Pfam" id="PF20247">
    <property type="entry name" value="DUF6602"/>
    <property type="match status" value="1"/>
</dbReference>
<sequence length="245" mass="27402">MGHVNAISDFWATGAAQLRANFERTRQTQRDSHIKGGANERALADFLKENLGAHRVAVSSSIIDPEGRQSDEVDVAVVNEFQPLWTGDSQSMLIAHAVEAAYQVKARLSTEELRRAMKNARSVKQLYRRPGKGGEVFAAPTDVPRFVERIPFFIFAYTTNISGEAAIKLIRDEFKDSPWHEQADGIFVLDGWAAVNIGNNDGAQRVSPLERRGFVLADELPSLVQMLWTHCRLRPPRWCTSRAVS</sequence>
<dbReference type="EMBL" id="MVBM01000006">
    <property type="protein sequence ID" value="OOK70826.1"/>
    <property type="molecule type" value="Genomic_DNA"/>
</dbReference>
<evidence type="ECO:0000313" key="2">
    <source>
        <dbReference type="EMBL" id="OOK70826.1"/>
    </source>
</evidence>
<evidence type="ECO:0000313" key="5">
    <source>
        <dbReference type="Proteomes" id="UP000189229"/>
    </source>
</evidence>
<evidence type="ECO:0000313" key="3">
    <source>
        <dbReference type="EMBL" id="OOK74447.1"/>
    </source>
</evidence>
<gene>
    <name evidence="3" type="ORF">BZL29_4474</name>
    <name evidence="2" type="ORF">BZL30_6487</name>
</gene>
<dbReference type="AlphaFoldDB" id="A0A1V3WW94"/>
<dbReference type="EMBL" id="MVBN01000004">
    <property type="protein sequence ID" value="OOK74447.1"/>
    <property type="molecule type" value="Genomic_DNA"/>
</dbReference>
<dbReference type="InterPro" id="IPR046537">
    <property type="entry name" value="DUF6602"/>
</dbReference>
<dbReference type="Proteomes" id="UP000188532">
    <property type="component" value="Unassembled WGS sequence"/>
</dbReference>